<protein>
    <submittedName>
        <fullName evidence="2">NUDIX hydrolase</fullName>
    </submittedName>
</protein>
<dbReference type="GO" id="GO:0016787">
    <property type="term" value="F:hydrolase activity"/>
    <property type="evidence" value="ECO:0007669"/>
    <property type="project" value="UniProtKB-KW"/>
</dbReference>
<dbReference type="InterPro" id="IPR036388">
    <property type="entry name" value="WH-like_DNA-bd_sf"/>
</dbReference>
<reference evidence="2 3" key="1">
    <citation type="journal article" date="2015" name="Nature">
        <title>rRNA introns, odd ribosomes, and small enigmatic genomes across a large radiation of phyla.</title>
        <authorList>
            <person name="Brown C.T."/>
            <person name="Hug L.A."/>
            <person name="Thomas B.C."/>
            <person name="Sharon I."/>
            <person name="Castelle C.J."/>
            <person name="Singh A."/>
            <person name="Wilkins M.J."/>
            <person name="Williams K.H."/>
            <person name="Banfield J.F."/>
        </authorList>
    </citation>
    <scope>NUCLEOTIDE SEQUENCE [LARGE SCALE GENOMIC DNA]</scope>
</reference>
<dbReference type="Pfam" id="PF21906">
    <property type="entry name" value="WHD_NrtR"/>
    <property type="match status" value="1"/>
</dbReference>
<dbReference type="InterPro" id="IPR000086">
    <property type="entry name" value="NUDIX_hydrolase_dom"/>
</dbReference>
<dbReference type="InterPro" id="IPR015797">
    <property type="entry name" value="NUDIX_hydrolase-like_dom_sf"/>
</dbReference>
<dbReference type="Gene3D" id="1.10.10.10">
    <property type="entry name" value="Winged helix-like DNA-binding domain superfamily/Winged helix DNA-binding domain"/>
    <property type="match status" value="1"/>
</dbReference>
<evidence type="ECO:0000313" key="2">
    <source>
        <dbReference type="EMBL" id="KKQ93268.1"/>
    </source>
</evidence>
<dbReference type="SUPFAM" id="SSF46785">
    <property type="entry name" value="Winged helix' DNA-binding domain"/>
    <property type="match status" value="1"/>
</dbReference>
<proteinExistence type="predicted"/>
<keyword evidence="2" id="KW-0378">Hydrolase</keyword>
<dbReference type="CDD" id="cd18873">
    <property type="entry name" value="NUDIX_NadM_like"/>
    <property type="match status" value="1"/>
</dbReference>
<feature type="domain" description="Nudix hydrolase" evidence="1">
    <location>
        <begin position="16"/>
        <end position="149"/>
    </location>
</feature>
<accession>A0A0G0LN16</accession>
<dbReference type="InterPro" id="IPR036390">
    <property type="entry name" value="WH_DNA-bd_sf"/>
</dbReference>
<evidence type="ECO:0000313" key="3">
    <source>
        <dbReference type="Proteomes" id="UP000034207"/>
    </source>
</evidence>
<gene>
    <name evidence="2" type="ORF">UT18_C0023G0006</name>
</gene>
<dbReference type="Gene3D" id="3.90.79.10">
    <property type="entry name" value="Nucleoside Triphosphate Pyrophosphohydrolase"/>
    <property type="match status" value="1"/>
</dbReference>
<sequence length="221" mass="25950">MPFIEEESFDPEINPKAAIAVDVVIFSIVDEELKVLLIQRDFWPFHGDWTLLGGYASPKETLEETAKRELYHQTGIENVYLEQCHVMSNPERDSRTRVISISFMAVINSQDYQVPYLGEKARLGWFGYKDLPPLMFDHAQIIQAAYIQLRQRLKYSNIAWRLLSKEFTLTELQQVYEIISGKKLDKRNFRKKVLVVGMVIPTKKRQRNVSHRPAELFRFKK</sequence>
<dbReference type="Pfam" id="PF00293">
    <property type="entry name" value="NUDIX"/>
    <property type="match status" value="1"/>
</dbReference>
<organism evidence="2 3">
    <name type="scientific">candidate division CPR2 bacterium GW2011_GWC2_39_10</name>
    <dbReference type="NCBI Taxonomy" id="1618345"/>
    <lineage>
        <taxon>Bacteria</taxon>
        <taxon>Bacteria division CPR2</taxon>
    </lineage>
</organism>
<comment type="caution">
    <text evidence="2">The sequence shown here is derived from an EMBL/GenBank/DDBJ whole genome shotgun (WGS) entry which is preliminary data.</text>
</comment>
<name>A0A0G0LN16_UNCC2</name>
<evidence type="ECO:0000259" key="1">
    <source>
        <dbReference type="PROSITE" id="PS51462"/>
    </source>
</evidence>
<dbReference type="InterPro" id="IPR054105">
    <property type="entry name" value="WHD_NrtR"/>
</dbReference>
<dbReference type="Proteomes" id="UP000034207">
    <property type="component" value="Unassembled WGS sequence"/>
</dbReference>
<dbReference type="EMBL" id="LBVV01000023">
    <property type="protein sequence ID" value="KKQ93268.1"/>
    <property type="molecule type" value="Genomic_DNA"/>
</dbReference>
<dbReference type="SUPFAM" id="SSF55811">
    <property type="entry name" value="Nudix"/>
    <property type="match status" value="1"/>
</dbReference>
<dbReference type="STRING" id="1618345.UT18_C0023G0006"/>
<dbReference type="PANTHER" id="PTHR43736">
    <property type="entry name" value="ADP-RIBOSE PYROPHOSPHATASE"/>
    <property type="match status" value="1"/>
</dbReference>
<dbReference type="AlphaFoldDB" id="A0A0G0LN16"/>
<dbReference type="PROSITE" id="PS51462">
    <property type="entry name" value="NUDIX"/>
    <property type="match status" value="1"/>
</dbReference>
<dbReference type="PANTHER" id="PTHR43736:SF4">
    <property type="entry name" value="SLR1690 PROTEIN"/>
    <property type="match status" value="1"/>
</dbReference>